<comment type="caution">
    <text evidence="1">The sequence shown here is derived from an EMBL/GenBank/DDBJ whole genome shotgun (WGS) entry which is preliminary data.</text>
</comment>
<dbReference type="STRING" id="411490.ANACAC_02632"/>
<dbReference type="InterPro" id="IPR006059">
    <property type="entry name" value="SBP"/>
</dbReference>
<dbReference type="PROSITE" id="PS51257">
    <property type="entry name" value="PROKAR_LIPOPROTEIN"/>
    <property type="match status" value="1"/>
</dbReference>
<dbReference type="HOGENOM" id="CLU_031285_12_3_9"/>
<reference evidence="1" key="2">
    <citation type="submission" date="2013-11" db="EMBL/GenBank/DDBJ databases">
        <title>Draft genome sequence of Anaerostipes caccae (DSM 14662).</title>
        <authorList>
            <person name="Sudarsanam P."/>
            <person name="Ley R."/>
            <person name="Guruge J."/>
            <person name="Turnbaugh P.J."/>
            <person name="Mahowald M."/>
            <person name="Liep D."/>
            <person name="Gordon J."/>
        </authorList>
    </citation>
    <scope>NUCLEOTIDE SEQUENCE</scope>
    <source>
        <strain evidence="1">DSM 14662</strain>
    </source>
</reference>
<dbReference type="SUPFAM" id="SSF53850">
    <property type="entry name" value="Periplasmic binding protein-like II"/>
    <property type="match status" value="1"/>
</dbReference>
<evidence type="ECO:0000313" key="1">
    <source>
        <dbReference type="EMBL" id="EDR96762.1"/>
    </source>
</evidence>
<organism evidence="1 2">
    <name type="scientific">Anaerostipes caccae (strain DSM 14662 / CCUG 47493 / JCM 13470 / NCIMB 13811 / L1-92)</name>
    <dbReference type="NCBI Taxonomy" id="411490"/>
    <lineage>
        <taxon>Bacteria</taxon>
        <taxon>Bacillati</taxon>
        <taxon>Bacillota</taxon>
        <taxon>Clostridia</taxon>
        <taxon>Lachnospirales</taxon>
        <taxon>Lachnospiraceae</taxon>
        <taxon>Anaerostipes</taxon>
    </lineage>
</organism>
<accession>B0MGC1</accession>
<keyword evidence="2" id="KW-1185">Reference proteome</keyword>
<dbReference type="Pfam" id="PF13416">
    <property type="entry name" value="SBP_bac_8"/>
    <property type="match status" value="1"/>
</dbReference>
<dbReference type="EMBL" id="ABAX03000017">
    <property type="protein sequence ID" value="EDR96762.1"/>
    <property type="molecule type" value="Genomic_DNA"/>
</dbReference>
<protein>
    <submittedName>
        <fullName evidence="1">ABC transporter, solute-binding protein</fullName>
    </submittedName>
</protein>
<dbReference type="PANTHER" id="PTHR43649:SF12">
    <property type="entry name" value="DIACETYLCHITOBIOSE BINDING PROTEIN DASA"/>
    <property type="match status" value="1"/>
</dbReference>
<proteinExistence type="predicted"/>
<sequence>MEIVGRTEKMKRYLAAVLSLILLTAGLIGCSAKHPKNDSDAAVSCFREPQYKLKGEGRQTLVLWSQEPEAERVYIQRAIKNFEEATGNRVKVKSYPKDEFQKQIRQAFAGKQKKPDLLLTYGGTNIDKIDPDKNLYDFTEAVWVDDLTDTSVNQAIYHGKVIGLPHWEASVSGTVYNKEIFQDLHLKVPKTQEEFMKVCEVLKKNHITPVYLPFKEPSMMLYQFPLDTIVSDSEVLENLNSGKIGYADIPEMKTIVKWYKTMMKKEYFGKDYALNNWDGMNDAMKSGKYGMMFCWDTWLYTDFDGDPSRFGLMPAFIGVPEHGTFEGPNLALFTVNKHSSKLTAAVDFVTFLADPYNYNKAFEGIYTAPVFKNQTASISTPQYMQAERLIDRNYHDSAAWLRIRGFSQTDALCIQEYMVSGRNITPEQCLEKMDRLRRQRIRQEK</sequence>
<reference evidence="1" key="1">
    <citation type="submission" date="2007-11" db="EMBL/GenBank/DDBJ databases">
        <authorList>
            <person name="Fulton L."/>
            <person name="Clifton S."/>
            <person name="Fulton B."/>
            <person name="Xu J."/>
            <person name="Minx P."/>
            <person name="Pepin K.H."/>
            <person name="Johnson M."/>
            <person name="Thiruvilangam P."/>
            <person name="Bhonagiri V."/>
            <person name="Nash W.E."/>
            <person name="Mardis E.R."/>
            <person name="Wilson R.K."/>
        </authorList>
    </citation>
    <scope>NUCLEOTIDE SEQUENCE [LARGE SCALE GENOMIC DNA]</scope>
    <source>
        <strain evidence="1">DSM 14662</strain>
    </source>
</reference>
<dbReference type="eggNOG" id="COG1653">
    <property type="taxonomic scope" value="Bacteria"/>
</dbReference>
<gene>
    <name evidence="1" type="ORF">ANACAC_02632</name>
</gene>
<dbReference type="PANTHER" id="PTHR43649">
    <property type="entry name" value="ARABINOSE-BINDING PROTEIN-RELATED"/>
    <property type="match status" value="1"/>
</dbReference>
<dbReference type="Gene3D" id="3.40.190.10">
    <property type="entry name" value="Periplasmic binding protein-like II"/>
    <property type="match status" value="2"/>
</dbReference>
<evidence type="ECO:0000313" key="2">
    <source>
        <dbReference type="Proteomes" id="UP000004935"/>
    </source>
</evidence>
<name>B0MGC1_ANACD</name>
<dbReference type="AlphaFoldDB" id="B0MGC1"/>
<dbReference type="InterPro" id="IPR050490">
    <property type="entry name" value="Bact_solute-bd_prot1"/>
</dbReference>
<dbReference type="Proteomes" id="UP000004935">
    <property type="component" value="Unassembled WGS sequence"/>
</dbReference>